<dbReference type="EMBL" id="UAUF01000012">
    <property type="protein sequence ID" value="SPZ07611.1"/>
    <property type="molecule type" value="Genomic_DNA"/>
</dbReference>
<dbReference type="RefSeq" id="WP_181591853.1">
    <property type="nucleotide sequence ID" value="NZ_UAUF01000012.1"/>
</dbReference>
<proteinExistence type="predicted"/>
<name>A0A2X2CLF1_PSELU</name>
<accession>A0A2X2CLF1</accession>
<reference evidence="1 2" key="1">
    <citation type="submission" date="2018-06" db="EMBL/GenBank/DDBJ databases">
        <authorList>
            <consortium name="Pathogen Informatics"/>
            <person name="Doyle S."/>
        </authorList>
    </citation>
    <scope>NUCLEOTIDE SEQUENCE [LARGE SCALE GENOMIC DNA]</scope>
    <source>
        <strain evidence="1 2">NCTC11842</strain>
    </source>
</reference>
<dbReference type="Pfam" id="PF04404">
    <property type="entry name" value="ERF"/>
    <property type="match status" value="1"/>
</dbReference>
<dbReference type="Proteomes" id="UP000250443">
    <property type="component" value="Unassembled WGS sequence"/>
</dbReference>
<evidence type="ECO:0000313" key="1">
    <source>
        <dbReference type="EMBL" id="SPZ07611.1"/>
    </source>
</evidence>
<protein>
    <submittedName>
        <fullName evidence="1">ERF family protein</fullName>
    </submittedName>
</protein>
<dbReference type="InterPro" id="IPR007499">
    <property type="entry name" value="ERF_bacteria_virus"/>
</dbReference>
<gene>
    <name evidence="1" type="ORF">NCTC11842_02409</name>
</gene>
<evidence type="ECO:0000313" key="2">
    <source>
        <dbReference type="Proteomes" id="UP000250443"/>
    </source>
</evidence>
<sequence length="204" mass="21434">MTKSESIAALAKALAAAQNEIENAKKDSTNPHFRSSYSSLAEILDTCRPVLSKNGLSITQMPGFEDGKVSVETMIMHESGEWISSTLTVPVGKQDAQGVGSATSYARRYALAAVVGIAQTDDDGEAAVQQIPRQTQPANKPAAPVKLVGEGEASQLRQALTVAGMTEEAFCAVSKIGSIEQLPLGKFAGAIDYIKKHQSQGNAA</sequence>
<organism evidence="1 2">
    <name type="scientific">Pseudomonas luteola</name>
    <dbReference type="NCBI Taxonomy" id="47886"/>
    <lineage>
        <taxon>Bacteria</taxon>
        <taxon>Pseudomonadati</taxon>
        <taxon>Pseudomonadota</taxon>
        <taxon>Gammaproteobacteria</taxon>
        <taxon>Pseudomonadales</taxon>
        <taxon>Pseudomonadaceae</taxon>
        <taxon>Pseudomonas</taxon>
    </lineage>
</organism>
<dbReference type="AlphaFoldDB" id="A0A2X2CLF1"/>